<evidence type="ECO:0000313" key="2">
    <source>
        <dbReference type="EMBL" id="GAA4621656.1"/>
    </source>
</evidence>
<proteinExistence type="predicted"/>
<reference evidence="3" key="1">
    <citation type="journal article" date="2019" name="Int. J. Syst. Evol. Microbiol.">
        <title>The Global Catalogue of Microorganisms (GCM) 10K type strain sequencing project: providing services to taxonomists for standard genome sequencing and annotation.</title>
        <authorList>
            <consortium name="The Broad Institute Genomics Platform"/>
            <consortium name="The Broad Institute Genome Sequencing Center for Infectious Disease"/>
            <person name="Wu L."/>
            <person name="Ma J."/>
        </authorList>
    </citation>
    <scope>NUCLEOTIDE SEQUENCE [LARGE SCALE GENOMIC DNA]</scope>
    <source>
        <strain evidence="3">JCM 17939</strain>
    </source>
</reference>
<comment type="caution">
    <text evidence="2">The sequence shown here is derived from an EMBL/GenBank/DDBJ whole genome shotgun (WGS) entry which is preliminary data.</text>
</comment>
<organism evidence="2 3">
    <name type="scientific">Actinoallomurus vinaceus</name>
    <dbReference type="NCBI Taxonomy" id="1080074"/>
    <lineage>
        <taxon>Bacteria</taxon>
        <taxon>Bacillati</taxon>
        <taxon>Actinomycetota</taxon>
        <taxon>Actinomycetes</taxon>
        <taxon>Streptosporangiales</taxon>
        <taxon>Thermomonosporaceae</taxon>
        <taxon>Actinoallomurus</taxon>
    </lineage>
</organism>
<feature type="region of interest" description="Disordered" evidence="1">
    <location>
        <begin position="1"/>
        <end position="38"/>
    </location>
</feature>
<dbReference type="EMBL" id="BAABHK010000001">
    <property type="protein sequence ID" value="GAA4621656.1"/>
    <property type="molecule type" value="Genomic_DNA"/>
</dbReference>
<evidence type="ECO:0000313" key="3">
    <source>
        <dbReference type="Proteomes" id="UP001501442"/>
    </source>
</evidence>
<evidence type="ECO:0000256" key="1">
    <source>
        <dbReference type="SAM" id="MobiDB-lite"/>
    </source>
</evidence>
<protein>
    <submittedName>
        <fullName evidence="2">Uncharacterized protein</fullName>
    </submittedName>
</protein>
<keyword evidence="3" id="KW-1185">Reference proteome</keyword>
<dbReference type="Proteomes" id="UP001501442">
    <property type="component" value="Unassembled WGS sequence"/>
</dbReference>
<sequence length="109" mass="11284">MHGYVGTEQLPGGDAEEQRVADLTGRAGDGDIDGSASHRDLQLVRGPCRAPSGASIGSLVVEIFQPSGYRAPGPPPAPPGVHTDDDVRTRVPEVVARPEPAPAEPPALF</sequence>
<gene>
    <name evidence="2" type="ORF">GCM10023196_010830</name>
</gene>
<name>A0ABP8U509_9ACTN</name>
<accession>A0ABP8U509</accession>
<feature type="region of interest" description="Disordered" evidence="1">
    <location>
        <begin position="67"/>
        <end position="87"/>
    </location>
</feature>